<dbReference type="KEGG" id="lhk:LHK_01962"/>
<gene>
    <name evidence="2" type="ordered locus">LHK_01962</name>
</gene>
<dbReference type="Proteomes" id="UP000002010">
    <property type="component" value="Chromosome"/>
</dbReference>
<keyword evidence="3" id="KW-1185">Reference proteome</keyword>
<feature type="compositionally biased region" description="Basic residues" evidence="1">
    <location>
        <begin position="1"/>
        <end position="10"/>
    </location>
</feature>
<name>C1D906_LARHH</name>
<protein>
    <submittedName>
        <fullName evidence="2">Uncharacterized protein</fullName>
    </submittedName>
</protein>
<evidence type="ECO:0000313" key="3">
    <source>
        <dbReference type="Proteomes" id="UP000002010"/>
    </source>
</evidence>
<accession>C1D906</accession>
<dbReference type="AlphaFoldDB" id="C1D906"/>
<dbReference type="HOGENOM" id="CLU_2973892_0_0_4"/>
<proteinExistence type="predicted"/>
<feature type="region of interest" description="Disordered" evidence="1">
    <location>
        <begin position="1"/>
        <end position="30"/>
    </location>
</feature>
<dbReference type="STRING" id="557598.LHK_01962"/>
<sequence>MCFPARRKARIPASGKKDRGHSSFLPKPAASPAFSGIVSIYIRIQLNAHIFLLSFALT</sequence>
<dbReference type="EMBL" id="CP001154">
    <property type="protein sequence ID" value="ACO74946.1"/>
    <property type="molecule type" value="Genomic_DNA"/>
</dbReference>
<organism evidence="2 3">
    <name type="scientific">Laribacter hongkongensis (strain HLHK9)</name>
    <dbReference type="NCBI Taxonomy" id="557598"/>
    <lineage>
        <taxon>Bacteria</taxon>
        <taxon>Pseudomonadati</taxon>
        <taxon>Pseudomonadota</taxon>
        <taxon>Betaproteobacteria</taxon>
        <taxon>Neisseriales</taxon>
        <taxon>Aquaspirillaceae</taxon>
        <taxon>Laribacter</taxon>
    </lineage>
</organism>
<evidence type="ECO:0000313" key="2">
    <source>
        <dbReference type="EMBL" id="ACO74946.1"/>
    </source>
</evidence>
<evidence type="ECO:0000256" key="1">
    <source>
        <dbReference type="SAM" id="MobiDB-lite"/>
    </source>
</evidence>
<reference evidence="2 3" key="1">
    <citation type="journal article" date="2009" name="PLoS Genet.">
        <title>The complete genome and proteome of Laribacter hongkongensis reveal potential mechanisms for adaptations to different temperatures and habitats.</title>
        <authorList>
            <person name="Woo P.C."/>
            <person name="Lau S.K."/>
            <person name="Tse H."/>
            <person name="Teng J.L."/>
            <person name="Curreem S.O."/>
            <person name="Tsang A.K."/>
            <person name="Fan R.Y."/>
            <person name="Wong G.K."/>
            <person name="Huang Y."/>
            <person name="Loman N.J."/>
            <person name="Snyder L.A."/>
            <person name="Cai J.J."/>
            <person name="Huang J.D."/>
            <person name="Mak W."/>
            <person name="Pallen M.J."/>
            <person name="Lok S."/>
            <person name="Yuen K.Y."/>
        </authorList>
    </citation>
    <scope>NUCLEOTIDE SEQUENCE [LARGE SCALE GENOMIC DNA]</scope>
    <source>
        <strain evidence="2 3">HLHK9</strain>
    </source>
</reference>